<evidence type="ECO:0000313" key="1">
    <source>
        <dbReference type="EMBL" id="CAE6511699.1"/>
    </source>
</evidence>
<accession>A0A8H3D424</accession>
<evidence type="ECO:0000313" key="2">
    <source>
        <dbReference type="Proteomes" id="UP000663853"/>
    </source>
</evidence>
<protein>
    <submittedName>
        <fullName evidence="1">Uncharacterized protein</fullName>
    </submittedName>
</protein>
<proteinExistence type="predicted"/>
<dbReference type="Proteomes" id="UP000663853">
    <property type="component" value="Unassembled WGS sequence"/>
</dbReference>
<reference evidence="1" key="1">
    <citation type="submission" date="2021-01" db="EMBL/GenBank/DDBJ databases">
        <authorList>
            <person name="Kaushik A."/>
        </authorList>
    </citation>
    <scope>NUCLEOTIDE SEQUENCE</scope>
    <source>
        <strain evidence="1">AG6-10EEA</strain>
    </source>
</reference>
<feature type="non-terminal residue" evidence="1">
    <location>
        <position position="1"/>
    </location>
</feature>
<dbReference type="EMBL" id="CAJMXA010003691">
    <property type="protein sequence ID" value="CAE6511699.1"/>
    <property type="molecule type" value="Genomic_DNA"/>
</dbReference>
<sequence>GNYLITRAEATNPIQIFQEDANSHLEIWLSRRIPTAADLEDARLQLSLLTERMRSEPSVGILDVPFVLSIHYLVAFVLPRVDEKFVPGVEDLFIPLLRETFGSVWRYLETSHPSILLRPELLQSRFNLLIIMANLMNLGSHQTDLVGFRELIHAIADFGVIEIMAKDVALTDENNGSQHKIVEHIATFKRFTNTIRIVSNFAEFKLDTIFRPTIVDWFKTLNHIYMKGAVFDGRTEQEEWSKLIMDFWYSDLGESLDACPRVLVCEMSRPKLRQEIFSGMRVWPSSILWSAVPATVLIGRHIFQLHIESRVHGRKSIDFSNASCIGTATQSTKNYTAECDIMGPGGLA</sequence>
<organism evidence="1 2">
    <name type="scientific">Rhizoctonia solani</name>
    <dbReference type="NCBI Taxonomy" id="456999"/>
    <lineage>
        <taxon>Eukaryota</taxon>
        <taxon>Fungi</taxon>
        <taxon>Dikarya</taxon>
        <taxon>Basidiomycota</taxon>
        <taxon>Agaricomycotina</taxon>
        <taxon>Agaricomycetes</taxon>
        <taxon>Cantharellales</taxon>
        <taxon>Ceratobasidiaceae</taxon>
        <taxon>Rhizoctonia</taxon>
    </lineage>
</organism>
<gene>
    <name evidence="1" type="ORF">RDB_LOCUS129930</name>
</gene>
<dbReference type="AlphaFoldDB" id="A0A8H3D424"/>
<name>A0A8H3D424_9AGAM</name>
<comment type="caution">
    <text evidence="1">The sequence shown here is derived from an EMBL/GenBank/DDBJ whole genome shotgun (WGS) entry which is preliminary data.</text>
</comment>